<feature type="region of interest" description="Disordered" evidence="1">
    <location>
        <begin position="78"/>
        <end position="134"/>
    </location>
</feature>
<protein>
    <recommendedName>
        <fullName evidence="2">PH domain-containing protein</fullName>
    </recommendedName>
</protein>
<feature type="compositionally biased region" description="Basic and acidic residues" evidence="1">
    <location>
        <begin position="181"/>
        <end position="197"/>
    </location>
</feature>
<dbReference type="InterPro" id="IPR057379">
    <property type="entry name" value="PH_SPO71"/>
</dbReference>
<dbReference type="STRING" id="91626.A0A0C9MFU8"/>
<dbReference type="SUPFAM" id="SSF50729">
    <property type="entry name" value="PH domain-like"/>
    <property type="match status" value="1"/>
</dbReference>
<feature type="compositionally biased region" description="Low complexity" evidence="1">
    <location>
        <begin position="669"/>
        <end position="685"/>
    </location>
</feature>
<sequence length="977" mass="112136">MSDIDDGSQAGDAKFWHRKSCANRIFIGPWDIRAAPASPSLSPEQIQPNAHYRNSSIISDSSMRLLNDQPYVNSDSSIKAMHQSSRKESGSTSSKSPNSDQSPLDQLVTPSSDGTSFITARSRPNSSIYSSIDSQPHYLEHMVKQQDDDEDEEIDYSILNSGFHIGQPSSSLTAPPSPPKDNSDAESIKTIRPDNKGKSPASQSQAYHENTKATTPPEPNFPFASTHRRKQKVKHIHRNSTKKPLVWKKAGSVFVSRLPTVVTPEPASIPTGRPIKREPILCMRSATGCLNNEPTRYKAAKEARYDLLTEKWRQVELVLTSSYLSIYSSSTLFWPKQRLEHRIHLEGSRKPKRLELYLLSALDYSFCLRFQSHSGHTPMMVIMTFKARSFLKCQEWYMQLYNMLPDENKRPMPEWCQVYIPTLDLSVNLPLTKKNRAVTMESVKEAVITILEDEGDLVKRLVRTDKIDRDLSVDDLGLCWTTKDRAEWIYWTHAASDPKKRIDYAVCPQNIEQTHRLELRLIEHTPHDIILQGNMVLKEPPPVEGFLLRPSDFNGSTNAFNNKKMKMSYFASFDQYLFYIPASKVSSPNLACFIDDHLLPKNIRAQPYVSAVSPYTPTCSQSTEVGEVMRRMRLMTEAKGVIDLTEVSYVRRTFADDIADAEEENGISSQLSLSKRSSRSPILPKHSNQPRYDKPARKQSFFSNKQSRKKPCLEMIMENGLQIRFEVYSSETCDLWVNYLAQIIVYWKARKEAERDAHSHGSILTQPPIENENALIKTGINTEDDCVHRKEERLADTRIWSYCLYEQCRDVVKSGILYYKPHKRGTYSQKIFVLTANGWILFFDVYNRQQSANKRICNHEKKGAIDVAGCYFYSGVDCSKQKKGSNQDNQWKKAARIYSNGLATDDDALSCIFSIWKPKLRRYFSTKKQRLRVYRHDQRLNPNGQTWTFLAKSRREKEEWVCALNTVTEHMIRSENR</sequence>
<feature type="compositionally biased region" description="Polar residues" evidence="1">
    <location>
        <begin position="100"/>
        <end position="134"/>
    </location>
</feature>
<dbReference type="Pfam" id="PF23207">
    <property type="entry name" value="PH_SPO71"/>
    <property type="match status" value="1"/>
</dbReference>
<dbReference type="InterPro" id="IPR001849">
    <property type="entry name" value="PH_domain"/>
</dbReference>
<gene>
    <name evidence="3" type="ORF">MAM1_0002d00222</name>
</gene>
<organism evidence="3">
    <name type="scientific">Mucor ambiguus</name>
    <dbReference type="NCBI Taxonomy" id="91626"/>
    <lineage>
        <taxon>Eukaryota</taxon>
        <taxon>Fungi</taxon>
        <taxon>Fungi incertae sedis</taxon>
        <taxon>Mucoromycota</taxon>
        <taxon>Mucoromycotina</taxon>
        <taxon>Mucoromycetes</taxon>
        <taxon>Mucorales</taxon>
        <taxon>Mucorineae</taxon>
        <taxon>Mucoraceae</taxon>
        <taxon>Mucor</taxon>
    </lineage>
</organism>
<feature type="domain" description="PH" evidence="2">
    <location>
        <begin position="810"/>
        <end position="969"/>
    </location>
</feature>
<reference evidence="3" key="1">
    <citation type="submission" date="2014-09" db="EMBL/GenBank/DDBJ databases">
        <title>Draft genome sequence of an oleaginous Mucoromycotina fungus Mucor ambiguus NBRC6742.</title>
        <authorList>
            <person name="Takeda I."/>
            <person name="Yamane N."/>
            <person name="Morita T."/>
            <person name="Tamano K."/>
            <person name="Machida M."/>
            <person name="Baker S."/>
            <person name="Koike H."/>
        </authorList>
    </citation>
    <scope>NUCLEOTIDE SEQUENCE</scope>
    <source>
        <strain evidence="3">NBRC 6742</strain>
    </source>
</reference>
<dbReference type="Pfam" id="PF15404">
    <property type="entry name" value="PH_4"/>
    <property type="match status" value="1"/>
</dbReference>
<accession>A0A0C9MFU8</accession>
<dbReference type="InterPro" id="IPR040345">
    <property type="entry name" value="Mug56/Spo71"/>
</dbReference>
<dbReference type="OrthoDB" id="5579281at2759"/>
<dbReference type="EMBL" id="DF836291">
    <property type="protein sequence ID" value="GAN00798.1"/>
    <property type="molecule type" value="Genomic_DNA"/>
</dbReference>
<feature type="compositionally biased region" description="Polar residues" evidence="1">
    <location>
        <begin position="200"/>
        <end position="214"/>
    </location>
</feature>
<feature type="region of interest" description="Disordered" evidence="1">
    <location>
        <begin position="161"/>
        <end position="239"/>
    </location>
</feature>
<dbReference type="InterPro" id="IPR011993">
    <property type="entry name" value="PH-like_dom_sf"/>
</dbReference>
<feature type="region of interest" description="Disordered" evidence="1">
    <location>
        <begin position="669"/>
        <end position="706"/>
    </location>
</feature>
<dbReference type="PANTHER" id="PTHR28076">
    <property type="entry name" value="SPORULATION-SPECIFIC PROTEIN 71"/>
    <property type="match status" value="1"/>
</dbReference>
<dbReference type="Gene3D" id="2.30.29.30">
    <property type="entry name" value="Pleckstrin-homology domain (PH domain)/Phosphotyrosine-binding domain (PTB)"/>
    <property type="match status" value="1"/>
</dbReference>
<dbReference type="SMART" id="SM00233">
    <property type="entry name" value="PH"/>
    <property type="match status" value="3"/>
</dbReference>
<name>A0A0C9MFU8_9FUNG</name>
<dbReference type="PANTHER" id="PTHR28076:SF1">
    <property type="entry name" value="PROSPORE MEMBRANE ADAPTER PROTEIN SPO71"/>
    <property type="match status" value="1"/>
</dbReference>
<dbReference type="PROSITE" id="PS50003">
    <property type="entry name" value="PH_DOMAIN"/>
    <property type="match status" value="1"/>
</dbReference>
<evidence type="ECO:0000259" key="2">
    <source>
        <dbReference type="PROSITE" id="PS50003"/>
    </source>
</evidence>
<evidence type="ECO:0000256" key="1">
    <source>
        <dbReference type="SAM" id="MobiDB-lite"/>
    </source>
</evidence>
<proteinExistence type="predicted"/>
<keyword evidence="4" id="KW-1185">Reference proteome</keyword>
<evidence type="ECO:0000313" key="4">
    <source>
        <dbReference type="Proteomes" id="UP000053815"/>
    </source>
</evidence>
<dbReference type="GO" id="GO:1902657">
    <property type="term" value="P:protein localization to prospore membrane"/>
    <property type="evidence" value="ECO:0007669"/>
    <property type="project" value="InterPro"/>
</dbReference>
<feature type="compositionally biased region" description="Basic residues" evidence="1">
    <location>
        <begin position="226"/>
        <end position="239"/>
    </location>
</feature>
<dbReference type="InterPro" id="IPR039486">
    <property type="entry name" value="Mug56/Spo71_PH"/>
</dbReference>
<evidence type="ECO:0000313" key="3">
    <source>
        <dbReference type="EMBL" id="GAN00798.1"/>
    </source>
</evidence>
<dbReference type="Proteomes" id="UP000053815">
    <property type="component" value="Unassembled WGS sequence"/>
</dbReference>
<dbReference type="AlphaFoldDB" id="A0A0C9MFU8"/>
<feature type="compositionally biased region" description="Low complexity" evidence="1">
    <location>
        <begin position="90"/>
        <end position="99"/>
    </location>
</feature>